<reference evidence="1" key="1">
    <citation type="submission" date="2009-09" db="EMBL/GenBank/DDBJ databases">
        <authorList>
            <person name="Weinstock G."/>
            <person name="Sodergren E."/>
            <person name="Clifton S."/>
            <person name="Fulton L."/>
            <person name="Fulton B."/>
            <person name="Courtney L."/>
            <person name="Fronick C."/>
            <person name="Harrison M."/>
            <person name="Strong C."/>
            <person name="Farmer C."/>
            <person name="Delahaunty K."/>
            <person name="Markovic C."/>
            <person name="Hall O."/>
            <person name="Minx P."/>
            <person name="Tomlinson C."/>
            <person name="Mitreva M."/>
            <person name="Nelson J."/>
            <person name="Hou S."/>
            <person name="Wollam A."/>
            <person name="Pepin K.H."/>
            <person name="Johnson M."/>
            <person name="Bhonagiri V."/>
            <person name="Nash W.E."/>
            <person name="Warren W."/>
            <person name="Chinwalla A."/>
            <person name="Mardis E.R."/>
            <person name="Wilson R.K."/>
        </authorList>
    </citation>
    <scope>NUCLEOTIDE SEQUENCE [LARGE SCALE GENOMIC DNA]</scope>
    <source>
        <strain evidence="1">DSM 20544</strain>
    </source>
</reference>
<protein>
    <recommendedName>
        <fullName evidence="3">Heptosyltransferase</fullName>
    </recommendedName>
</protein>
<dbReference type="GO" id="GO:0005829">
    <property type="term" value="C:cytosol"/>
    <property type="evidence" value="ECO:0007669"/>
    <property type="project" value="TreeGrafter"/>
</dbReference>
<dbReference type="eggNOG" id="COG0859">
    <property type="taxonomic scope" value="Bacteria"/>
</dbReference>
<dbReference type="GO" id="GO:0009244">
    <property type="term" value="P:lipopolysaccharide core region biosynthetic process"/>
    <property type="evidence" value="ECO:0007669"/>
    <property type="project" value="TreeGrafter"/>
</dbReference>
<dbReference type="PATRIC" id="fig|500635.8.peg.661"/>
<gene>
    <name evidence="1" type="ORF">MITSMUL_04323</name>
</gene>
<keyword evidence="2" id="KW-1185">Reference proteome</keyword>
<evidence type="ECO:0000313" key="1">
    <source>
        <dbReference type="EMBL" id="EEX69252.1"/>
    </source>
</evidence>
<dbReference type="GeneID" id="93482604"/>
<proteinExistence type="predicted"/>
<dbReference type="Gene3D" id="3.40.50.2000">
    <property type="entry name" value="Glycogen Phosphorylase B"/>
    <property type="match status" value="1"/>
</dbReference>
<dbReference type="HOGENOM" id="CLU_675862_0_0_9"/>
<dbReference type="EMBL" id="ABWK02000012">
    <property type="protein sequence ID" value="EEX69252.1"/>
    <property type="molecule type" value="Genomic_DNA"/>
</dbReference>
<dbReference type="STRING" id="500635.MITSMUL_04323"/>
<accession>C9KM88</accession>
<evidence type="ECO:0008006" key="3">
    <source>
        <dbReference type="Google" id="ProtNLM"/>
    </source>
</evidence>
<dbReference type="SUPFAM" id="SSF53756">
    <property type="entry name" value="UDP-Glycosyltransferase/glycogen phosphorylase"/>
    <property type="match status" value="1"/>
</dbReference>
<dbReference type="PANTHER" id="PTHR30160">
    <property type="entry name" value="TETRAACYLDISACCHARIDE 4'-KINASE-RELATED"/>
    <property type="match status" value="1"/>
</dbReference>
<dbReference type="InterPro" id="IPR051199">
    <property type="entry name" value="LPS_LOS_Heptosyltrfase"/>
</dbReference>
<organism evidence="1 2">
    <name type="scientific">Mitsuokella multacida DSM 20544</name>
    <dbReference type="NCBI Taxonomy" id="500635"/>
    <lineage>
        <taxon>Bacteria</taxon>
        <taxon>Bacillati</taxon>
        <taxon>Bacillota</taxon>
        <taxon>Negativicutes</taxon>
        <taxon>Selenomonadales</taxon>
        <taxon>Selenomonadaceae</taxon>
        <taxon>Mitsuokella</taxon>
    </lineage>
</organism>
<name>C9KM88_9FIRM</name>
<comment type="caution">
    <text evidence="1">The sequence shown here is derived from an EMBL/GenBank/DDBJ whole genome shotgun (WGS) entry which is preliminary data.</text>
</comment>
<dbReference type="RefSeq" id="WP_005840896.1">
    <property type="nucleotide sequence ID" value="NZ_GG697141.2"/>
</dbReference>
<dbReference type="Proteomes" id="UP000003671">
    <property type="component" value="Unassembled WGS sequence"/>
</dbReference>
<evidence type="ECO:0000313" key="2">
    <source>
        <dbReference type="Proteomes" id="UP000003671"/>
    </source>
</evidence>
<dbReference type="AlphaFoldDB" id="C9KM88"/>
<dbReference type="GO" id="GO:0008713">
    <property type="term" value="F:ADP-heptose-lipopolysaccharide heptosyltransferase activity"/>
    <property type="evidence" value="ECO:0007669"/>
    <property type="project" value="TreeGrafter"/>
</dbReference>
<sequence length="350" mass="41091">MMRRAASLIKKRKINNTHKLYWAFLLDGSLGDYIVLLKIVEVINEACPNNEVDIFVPKNKLVFAKTVFGGYKGIHGYYPNRFHERYAKYYDFAIKTTHYSEVKYIAHNRVKKISSFLYEKLIYLKKSESYFSCGVEKDYYNFMMRCKFWGLTRYDAIGNGGVLPTGNSFVKIFLDDKYKYDFYKWNSGKKYITTNYGIDMVRIKLWPKEYLEQLLAMIKFHRPDIEIVQLGGSNAPKLNNVDKYLFGKSFEFAKYVLKNSMLHIDCEGGLVHLASQLGTKCVVVAGPTPIWYYGYKRNINIVATKCKDCAGVVPYWYERCMKGYEHPICMYSIKPQYVFDRIKKEIMQQE</sequence>